<feature type="compositionally biased region" description="Low complexity" evidence="1">
    <location>
        <begin position="433"/>
        <end position="451"/>
    </location>
</feature>
<sequence length="502" mass="56222">MDERGKYTSRRTHDLAYLPEACRLKSVSIHLPESAKQYMRRKHEPSQMVDFLVNKTSGHPNFRRFRSLRTLQGLDYLHCLRGIHEMTFWDYTKWRESELKMPVRDWTFVRDINDVVRREKTLEDEHFSQLRYLAPLMQGCRPSPELAKMLEEILNPEPKAIGLLSPPPEDDVLYPRHQSPVDLTGDEEDSDAEDQSESEGSDLEESDNDNDAASDDGSQDSDSDSDDEGGDGDGDGVVDADNGFEGLAEHNPDHEPHEPGNNDEGDAMLAAALQSILNDFNPGDEEQKYDPRQNLVPWAVNGCTIDLTEDDGENAPKVADENEEELEAAAADQAAMPPPPAPSPDQAPGDERGQGQVTREESLFVRDPSTQRNEEFVMKLESPSPSRNTSPAVANRRSNSRQILSVTPARQTREESSLFLSPTRYEDIVDLTGSGLPASGPPSRSSSSSGSHGRKRSWSVLNNDEERDENDADDEDYCRIVGSSPKRPRPDDHNDREFDVSY</sequence>
<feature type="region of interest" description="Disordered" evidence="1">
    <location>
        <begin position="160"/>
        <end position="502"/>
    </location>
</feature>
<protein>
    <submittedName>
        <fullName evidence="2">Uncharacterized protein</fullName>
    </submittedName>
</protein>
<proteinExistence type="predicted"/>
<dbReference type="OrthoDB" id="3439669at2759"/>
<dbReference type="Proteomes" id="UP001152049">
    <property type="component" value="Unassembled WGS sequence"/>
</dbReference>
<feature type="compositionally biased region" description="Basic and acidic residues" evidence="1">
    <location>
        <begin position="349"/>
        <end position="364"/>
    </location>
</feature>
<reference evidence="2" key="1">
    <citation type="submission" date="2022-09" db="EMBL/GenBank/DDBJ databases">
        <title>Fusarium specimens isolated from Avocado Roots.</title>
        <authorList>
            <person name="Stajich J."/>
            <person name="Roper C."/>
            <person name="Heimlech-Rivalta G."/>
        </authorList>
    </citation>
    <scope>NUCLEOTIDE SEQUENCE</scope>
    <source>
        <strain evidence="2">CF00136</strain>
    </source>
</reference>
<evidence type="ECO:0000256" key="1">
    <source>
        <dbReference type="SAM" id="MobiDB-lite"/>
    </source>
</evidence>
<name>A0A9W8S3B2_9HYPO</name>
<feature type="compositionally biased region" description="Basic and acidic residues" evidence="1">
    <location>
        <begin position="488"/>
        <end position="502"/>
    </location>
</feature>
<dbReference type="EMBL" id="JAOQAZ010000009">
    <property type="protein sequence ID" value="KAJ4263821.1"/>
    <property type="molecule type" value="Genomic_DNA"/>
</dbReference>
<feature type="compositionally biased region" description="Polar residues" evidence="1">
    <location>
        <begin position="383"/>
        <end position="410"/>
    </location>
</feature>
<gene>
    <name evidence="2" type="ORF">NW762_005854</name>
</gene>
<feature type="compositionally biased region" description="Acidic residues" evidence="1">
    <location>
        <begin position="184"/>
        <end position="238"/>
    </location>
</feature>
<organism evidence="2 3">
    <name type="scientific">Fusarium torreyae</name>
    <dbReference type="NCBI Taxonomy" id="1237075"/>
    <lineage>
        <taxon>Eukaryota</taxon>
        <taxon>Fungi</taxon>
        <taxon>Dikarya</taxon>
        <taxon>Ascomycota</taxon>
        <taxon>Pezizomycotina</taxon>
        <taxon>Sordariomycetes</taxon>
        <taxon>Hypocreomycetidae</taxon>
        <taxon>Hypocreales</taxon>
        <taxon>Nectriaceae</taxon>
        <taxon>Fusarium</taxon>
    </lineage>
</organism>
<evidence type="ECO:0000313" key="3">
    <source>
        <dbReference type="Proteomes" id="UP001152049"/>
    </source>
</evidence>
<keyword evidence="3" id="KW-1185">Reference proteome</keyword>
<accession>A0A9W8S3B2</accession>
<feature type="compositionally biased region" description="Basic and acidic residues" evidence="1">
    <location>
        <begin position="247"/>
        <end position="260"/>
    </location>
</feature>
<evidence type="ECO:0000313" key="2">
    <source>
        <dbReference type="EMBL" id="KAJ4263821.1"/>
    </source>
</evidence>
<feature type="compositionally biased region" description="Pro residues" evidence="1">
    <location>
        <begin position="336"/>
        <end position="345"/>
    </location>
</feature>
<dbReference type="AlphaFoldDB" id="A0A9W8S3B2"/>
<comment type="caution">
    <text evidence="2">The sequence shown here is derived from an EMBL/GenBank/DDBJ whole genome shotgun (WGS) entry which is preliminary data.</text>
</comment>
<feature type="compositionally biased region" description="Acidic residues" evidence="1">
    <location>
        <begin position="463"/>
        <end position="476"/>
    </location>
</feature>